<accession>A0A1L7XU90</accession>
<dbReference type="Gene3D" id="1.20.58.340">
    <property type="entry name" value="Magnesium transport protein CorA, transmembrane region"/>
    <property type="match status" value="1"/>
</dbReference>
<name>A0A1L7XU90_9HELO</name>
<keyword evidence="1" id="KW-0812">Transmembrane</keyword>
<dbReference type="AlphaFoldDB" id="A0A1L7XU90"/>
<keyword evidence="3" id="KW-1185">Reference proteome</keyword>
<evidence type="ECO:0000256" key="1">
    <source>
        <dbReference type="SAM" id="Phobius"/>
    </source>
</evidence>
<dbReference type="OrthoDB" id="2830640at2759"/>
<gene>
    <name evidence="2" type="ORF">PAC_18489</name>
</gene>
<evidence type="ECO:0000313" key="3">
    <source>
        <dbReference type="Proteomes" id="UP000184330"/>
    </source>
</evidence>
<feature type="transmembrane region" description="Helical" evidence="1">
    <location>
        <begin position="372"/>
        <end position="394"/>
    </location>
</feature>
<dbReference type="Proteomes" id="UP000184330">
    <property type="component" value="Unassembled WGS sequence"/>
</dbReference>
<protein>
    <submittedName>
        <fullName evidence="2">Uncharacterized protein</fullName>
    </submittedName>
</protein>
<dbReference type="STRING" id="576137.A0A1L7XU90"/>
<evidence type="ECO:0000313" key="2">
    <source>
        <dbReference type="EMBL" id="CZR68590.1"/>
    </source>
</evidence>
<sequence>MQAHPDLPRQANSNSNTDGGLIQYDFIRQANDNWTTGQIAIRNLCARKIARIRARDTSGVGAGLYNILTLLSYNSFLPVVADLTSSKIHEELSNRFKIPAMFWSSVAQDASGFFGCQDTRDTRGDLENFSSHFRFLVKEAIKPTPPLNHACPIKAYYVWHRLGFYTTWIPSKNALVLCFGLPLSLKRSLSDVAQLHIEDPFSFHTILIEKVIALYDIALWSWRDLVRDSENNRISPDNPHPDYVTMHEMARHTIHSSETLAMAKETMTSLVREHEIFFEENSLLPARSMTLSKQTRRIFRSQITLLNCLYLRSKALEERLQNEINLVVFAMSHKKIELIIPQAFNTVAQHDSRIAVQIGKATQIDSAAMKTISVLGLAFLPGTFICALFSTSFFNFSPGNATDPQRWSVSEKFWIYWVVAIPVTVFTVVCWTSWHCVTRDGR</sequence>
<dbReference type="EMBL" id="FJOG01000057">
    <property type="protein sequence ID" value="CZR68590.1"/>
    <property type="molecule type" value="Genomic_DNA"/>
</dbReference>
<keyword evidence="1" id="KW-0472">Membrane</keyword>
<proteinExistence type="predicted"/>
<feature type="transmembrane region" description="Helical" evidence="1">
    <location>
        <begin position="414"/>
        <end position="434"/>
    </location>
</feature>
<keyword evidence="1" id="KW-1133">Transmembrane helix</keyword>
<reference evidence="2 3" key="1">
    <citation type="submission" date="2016-03" db="EMBL/GenBank/DDBJ databases">
        <authorList>
            <person name="Ploux O."/>
        </authorList>
    </citation>
    <scope>NUCLEOTIDE SEQUENCE [LARGE SCALE GENOMIC DNA]</scope>
    <source>
        <strain evidence="2 3">UAMH 11012</strain>
    </source>
</reference>
<organism evidence="2 3">
    <name type="scientific">Phialocephala subalpina</name>
    <dbReference type="NCBI Taxonomy" id="576137"/>
    <lineage>
        <taxon>Eukaryota</taxon>
        <taxon>Fungi</taxon>
        <taxon>Dikarya</taxon>
        <taxon>Ascomycota</taxon>
        <taxon>Pezizomycotina</taxon>
        <taxon>Leotiomycetes</taxon>
        <taxon>Helotiales</taxon>
        <taxon>Mollisiaceae</taxon>
        <taxon>Phialocephala</taxon>
        <taxon>Phialocephala fortinii species complex</taxon>
    </lineage>
</organism>